<proteinExistence type="predicted"/>
<reference evidence="2" key="1">
    <citation type="submission" date="2022-11" db="UniProtKB">
        <authorList>
            <consortium name="WormBaseParasite"/>
        </authorList>
    </citation>
    <scope>IDENTIFICATION</scope>
</reference>
<evidence type="ECO:0000313" key="2">
    <source>
        <dbReference type="WBParaSite" id="JU765_v2.g8825.t1"/>
    </source>
</evidence>
<name>A0AC34RNW7_9BILA</name>
<organism evidence="1 2">
    <name type="scientific">Panagrolaimus sp. JU765</name>
    <dbReference type="NCBI Taxonomy" id="591449"/>
    <lineage>
        <taxon>Eukaryota</taxon>
        <taxon>Metazoa</taxon>
        <taxon>Ecdysozoa</taxon>
        <taxon>Nematoda</taxon>
        <taxon>Chromadorea</taxon>
        <taxon>Rhabditida</taxon>
        <taxon>Tylenchina</taxon>
        <taxon>Panagrolaimomorpha</taxon>
        <taxon>Panagrolaimoidea</taxon>
        <taxon>Panagrolaimidae</taxon>
        <taxon>Panagrolaimus</taxon>
    </lineage>
</organism>
<dbReference type="WBParaSite" id="JU765_v2.g8825.t1">
    <property type="protein sequence ID" value="JU765_v2.g8825.t1"/>
    <property type="gene ID" value="JU765_v2.g8825"/>
</dbReference>
<evidence type="ECO:0000313" key="1">
    <source>
        <dbReference type="Proteomes" id="UP000887576"/>
    </source>
</evidence>
<dbReference type="Proteomes" id="UP000887576">
    <property type="component" value="Unplaced"/>
</dbReference>
<accession>A0AC34RNW7</accession>
<sequence>MSSQNMKMLKLLTDFDLGEEKNPFTATSVSNPEKVVASGELTRESQEIIFKNIAEVHLVKISCPRRHYSTHYSPQLLDNWFPRTEDYDPFERVETINKTLGTNIVIIKPEMLEESTKNPTL</sequence>
<protein>
    <submittedName>
        <fullName evidence="2">Uncharacterized protein</fullName>
    </submittedName>
</protein>